<reference evidence="1" key="1">
    <citation type="thesis" date="2020" institute="ProQuest LLC" country="789 East Eisenhower Parkway, Ann Arbor, MI, USA">
        <title>Comparative Genomics and Chromosome Evolution.</title>
        <authorList>
            <person name="Mudd A.B."/>
        </authorList>
    </citation>
    <scope>NUCLEOTIDE SEQUENCE</scope>
    <source>
        <strain evidence="1">237g6f4</strain>
        <tissue evidence="1">Blood</tissue>
    </source>
</reference>
<evidence type="ECO:0000313" key="1">
    <source>
        <dbReference type="EMBL" id="KAG8566684.1"/>
    </source>
</evidence>
<organism evidence="1 2">
    <name type="scientific">Engystomops pustulosus</name>
    <name type="common">Tungara frog</name>
    <name type="synonym">Physalaemus pustulosus</name>
    <dbReference type="NCBI Taxonomy" id="76066"/>
    <lineage>
        <taxon>Eukaryota</taxon>
        <taxon>Metazoa</taxon>
        <taxon>Chordata</taxon>
        <taxon>Craniata</taxon>
        <taxon>Vertebrata</taxon>
        <taxon>Euteleostomi</taxon>
        <taxon>Amphibia</taxon>
        <taxon>Batrachia</taxon>
        <taxon>Anura</taxon>
        <taxon>Neobatrachia</taxon>
        <taxon>Hyloidea</taxon>
        <taxon>Leptodactylidae</taxon>
        <taxon>Leiuperinae</taxon>
        <taxon>Engystomops</taxon>
    </lineage>
</organism>
<sequence length="72" mass="8125">MSVQFRFAAFGPGDPGSTCCEMLVQRIRRASVEGALEGQYWDSSYVLWKCHQVILLKLCVILCIITFAKCVH</sequence>
<protein>
    <submittedName>
        <fullName evidence="1">Uncharacterized protein</fullName>
    </submittedName>
</protein>
<comment type="caution">
    <text evidence="1">The sequence shown here is derived from an EMBL/GenBank/DDBJ whole genome shotgun (WGS) entry which is preliminary data.</text>
</comment>
<evidence type="ECO:0000313" key="2">
    <source>
        <dbReference type="Proteomes" id="UP000824782"/>
    </source>
</evidence>
<keyword evidence="2" id="KW-1185">Reference proteome</keyword>
<dbReference type="EMBL" id="WNYA01000006">
    <property type="protein sequence ID" value="KAG8566684.1"/>
    <property type="molecule type" value="Genomic_DNA"/>
</dbReference>
<dbReference type="AlphaFoldDB" id="A0AAV7B2F4"/>
<dbReference type="Proteomes" id="UP000824782">
    <property type="component" value="Unassembled WGS sequence"/>
</dbReference>
<gene>
    <name evidence="1" type="ORF">GDO81_013343</name>
</gene>
<proteinExistence type="predicted"/>
<accession>A0AAV7B2F4</accession>
<name>A0AAV7B2F4_ENGPU</name>